<keyword evidence="3" id="KW-1185">Reference proteome</keyword>
<keyword evidence="1" id="KW-0812">Transmembrane</keyword>
<dbReference type="KEGG" id="ppsc:EHS13_19160"/>
<keyword evidence="1" id="KW-1133">Transmembrane helix</keyword>
<dbReference type="RefSeq" id="WP_155701937.1">
    <property type="nucleotide sequence ID" value="NZ_CP034235.1"/>
</dbReference>
<sequence>MFFRQIRYGFLLLFVVFLITACTRTEQGVSIGVEASVATTQQMERFGQLGDEVYTDTVQADFLEARKKIIQMSELLPQMQLEGITTPTGVKTLADTLQQAIKVYNAVQLNTEEALFQSTRIRLMADALTHASSPLWLQYNKVVQEHLLQMEKAIKQKEQDKLKTTFINLKNLYLSLKPALQVSLQENEASKLDSAFVYVQKELQTAPMSMTNLNHGIKALQKVLEDQFQNKADASAYLPFMELNEPSYHWMIVLATIIMIILSYTAWRMRATKNDIITIYRK</sequence>
<evidence type="ECO:0000313" key="2">
    <source>
        <dbReference type="EMBL" id="QGQ96849.1"/>
    </source>
</evidence>
<accession>A0A6B8RLE1</accession>
<dbReference type="Proteomes" id="UP000426246">
    <property type="component" value="Chromosome"/>
</dbReference>
<dbReference type="Pfam" id="PF09577">
    <property type="entry name" value="Spore_YpjB"/>
    <property type="match status" value="1"/>
</dbReference>
<feature type="transmembrane region" description="Helical" evidence="1">
    <location>
        <begin position="248"/>
        <end position="267"/>
    </location>
</feature>
<reference evidence="3" key="1">
    <citation type="submission" date="2018-11" db="EMBL/GenBank/DDBJ databases">
        <title>Complete genome sequence of Paenibacillus sp. ML311-T8.</title>
        <authorList>
            <person name="Nam Y.-D."/>
            <person name="Kang J."/>
            <person name="Chung W.-H."/>
            <person name="Park Y.S."/>
        </authorList>
    </citation>
    <scope>NUCLEOTIDE SEQUENCE [LARGE SCALE GENOMIC DNA]</scope>
    <source>
        <strain evidence="3">ML311-T8</strain>
    </source>
</reference>
<dbReference type="InterPro" id="IPR014231">
    <property type="entry name" value="Spore_YpjB"/>
</dbReference>
<dbReference type="EMBL" id="CP034235">
    <property type="protein sequence ID" value="QGQ96849.1"/>
    <property type="molecule type" value="Genomic_DNA"/>
</dbReference>
<name>A0A6B8RLE1_9BACL</name>
<evidence type="ECO:0000313" key="3">
    <source>
        <dbReference type="Proteomes" id="UP000426246"/>
    </source>
</evidence>
<protein>
    <recommendedName>
        <fullName evidence="4">Sporulation protein</fullName>
    </recommendedName>
</protein>
<evidence type="ECO:0000256" key="1">
    <source>
        <dbReference type="SAM" id="Phobius"/>
    </source>
</evidence>
<dbReference type="PROSITE" id="PS51257">
    <property type="entry name" value="PROKAR_LIPOPROTEIN"/>
    <property type="match status" value="1"/>
</dbReference>
<organism evidence="2 3">
    <name type="scientific">Paenibacillus psychroresistens</name>
    <dbReference type="NCBI Taxonomy" id="1778678"/>
    <lineage>
        <taxon>Bacteria</taxon>
        <taxon>Bacillati</taxon>
        <taxon>Bacillota</taxon>
        <taxon>Bacilli</taxon>
        <taxon>Bacillales</taxon>
        <taxon>Paenibacillaceae</taxon>
        <taxon>Paenibacillus</taxon>
    </lineage>
</organism>
<gene>
    <name evidence="2" type="ORF">EHS13_19160</name>
</gene>
<proteinExistence type="predicted"/>
<dbReference type="OrthoDB" id="2464294at2"/>
<keyword evidence="1" id="KW-0472">Membrane</keyword>
<evidence type="ECO:0008006" key="4">
    <source>
        <dbReference type="Google" id="ProtNLM"/>
    </source>
</evidence>
<dbReference type="AlphaFoldDB" id="A0A6B8RLE1"/>